<dbReference type="Pfam" id="PF09844">
    <property type="entry name" value="DUF2071"/>
    <property type="match status" value="1"/>
</dbReference>
<proteinExistence type="predicted"/>
<sequence length="264" mass="29459">MGLEPITLAAPHQVRWSFTCQVWRDVVFVHWPCAAREIEAVLPPRTRPDLFDGTAWVGVVGLGMVVTSPLRMRFTEVNVRTFAVDEHGRRGLVFLSLEASHPAFVRLARAVGRLPYRSAAVECSLTATETAYRVERSGIGLSIRIQRRERVVPTSADRFLTARWRMFSTWRRWPVEFPVEHEPWALDSAELLDFDDAGLLGEFGIAPPSRAVVRFASRVDARFGLPAPVSRRGGPGSVWGAGPPVSRKRRSNGHLPPTSRSTQA</sequence>
<dbReference type="InterPro" id="IPR018644">
    <property type="entry name" value="DUF2071"/>
</dbReference>
<comment type="caution">
    <text evidence="2">The sequence shown here is derived from an EMBL/GenBank/DDBJ whole genome shotgun (WGS) entry which is preliminary data.</text>
</comment>
<protein>
    <recommendedName>
        <fullName evidence="4">DUF2071 domain-containing protein</fullName>
    </recommendedName>
</protein>
<dbReference type="PANTHER" id="PTHR39186:SF1">
    <property type="entry name" value="DUF2071 DOMAIN-CONTAINING PROTEIN"/>
    <property type="match status" value="1"/>
</dbReference>
<dbReference type="EMBL" id="PJNB01000001">
    <property type="protein sequence ID" value="PKW17487.1"/>
    <property type="molecule type" value="Genomic_DNA"/>
</dbReference>
<reference evidence="2" key="1">
    <citation type="submission" date="2017-12" db="EMBL/GenBank/DDBJ databases">
        <title>Sequencing the genomes of 1000 Actinobacteria strains.</title>
        <authorList>
            <person name="Klenk H.-P."/>
        </authorList>
    </citation>
    <scope>NUCLEOTIDE SEQUENCE [LARGE SCALE GENOMIC DNA]</scope>
    <source>
        <strain evidence="2">DSM 44228</strain>
    </source>
</reference>
<dbReference type="OrthoDB" id="150993at2"/>
<dbReference type="PANTHER" id="PTHR39186">
    <property type="entry name" value="DUF2071 FAMILY PROTEIN"/>
    <property type="match status" value="1"/>
</dbReference>
<accession>A0A2N3Y3K4</accession>
<dbReference type="STRING" id="994479.GCA_000194155_00988"/>
<dbReference type="Proteomes" id="UP000233786">
    <property type="component" value="Unassembled WGS sequence"/>
</dbReference>
<evidence type="ECO:0000313" key="2">
    <source>
        <dbReference type="EMBL" id="PKW17487.1"/>
    </source>
</evidence>
<evidence type="ECO:0000313" key="3">
    <source>
        <dbReference type="Proteomes" id="UP000233786"/>
    </source>
</evidence>
<evidence type="ECO:0008006" key="4">
    <source>
        <dbReference type="Google" id="ProtNLM"/>
    </source>
</evidence>
<keyword evidence="3" id="KW-1185">Reference proteome</keyword>
<dbReference type="RefSeq" id="WP_010692669.1">
    <property type="nucleotide sequence ID" value="NZ_CP061007.1"/>
</dbReference>
<name>A0A2N3Y3K4_SACSN</name>
<dbReference type="SUPFAM" id="SSF160104">
    <property type="entry name" value="Acetoacetate decarboxylase-like"/>
    <property type="match status" value="1"/>
</dbReference>
<dbReference type="AlphaFoldDB" id="A0A2N3Y3K4"/>
<gene>
    <name evidence="2" type="ORF">A8926_5460</name>
</gene>
<evidence type="ECO:0000256" key="1">
    <source>
        <dbReference type="SAM" id="MobiDB-lite"/>
    </source>
</evidence>
<dbReference type="InterPro" id="IPR023375">
    <property type="entry name" value="ADC_dom_sf"/>
</dbReference>
<feature type="region of interest" description="Disordered" evidence="1">
    <location>
        <begin position="232"/>
        <end position="264"/>
    </location>
</feature>
<organism evidence="2 3">
    <name type="scientific">Saccharopolyspora spinosa</name>
    <dbReference type="NCBI Taxonomy" id="60894"/>
    <lineage>
        <taxon>Bacteria</taxon>
        <taxon>Bacillati</taxon>
        <taxon>Actinomycetota</taxon>
        <taxon>Actinomycetes</taxon>
        <taxon>Pseudonocardiales</taxon>
        <taxon>Pseudonocardiaceae</taxon>
        <taxon>Saccharopolyspora</taxon>
    </lineage>
</organism>